<dbReference type="GO" id="GO:0006355">
    <property type="term" value="P:regulation of DNA-templated transcription"/>
    <property type="evidence" value="ECO:0007669"/>
    <property type="project" value="InterPro"/>
</dbReference>
<accession>A0A3S8RLB0</accession>
<dbReference type="KEGG" id="eri:EEI45_02015"/>
<dbReference type="PROSITE" id="PS51913">
    <property type="entry name" value="HTH_HARE"/>
    <property type="match status" value="1"/>
</dbReference>
<proteinExistence type="inferred from homology"/>
<evidence type="ECO:0000256" key="3">
    <source>
        <dbReference type="ARBA" id="ARBA00022679"/>
    </source>
</evidence>
<dbReference type="InterPro" id="IPR038087">
    <property type="entry name" value="RNAP_delta_N_dom_sf"/>
</dbReference>
<name>A0A3S8RLB0_9FIRM</name>
<dbReference type="InterPro" id="IPR029757">
    <property type="entry name" value="RpoE"/>
</dbReference>
<protein>
    <recommendedName>
        <fullName evidence="6">RNAP delta factor</fullName>
    </recommendedName>
</protein>
<organism evidence="8 9">
    <name type="scientific">Erysipelothrix piscisicarius</name>
    <dbReference type="NCBI Taxonomy" id="2485784"/>
    <lineage>
        <taxon>Bacteria</taxon>
        <taxon>Bacillati</taxon>
        <taxon>Bacillota</taxon>
        <taxon>Erysipelotrichia</taxon>
        <taxon>Erysipelotrichales</taxon>
        <taxon>Erysipelotrichaceae</taxon>
        <taxon>Erysipelothrix</taxon>
    </lineage>
</organism>
<evidence type="ECO:0000256" key="2">
    <source>
        <dbReference type="ARBA" id="ARBA00022478"/>
    </source>
</evidence>
<sequence length="106" mass="12668">MSSKSLSDIAYEKLKRKRKEIVFSKLWKEVAEEVNFSEEISKRKVASFYNAMMMDSRFISLEGNKWDLRERHTLESLQIDPDLLDTYDDYDEDCEEFEIVPSIEEE</sequence>
<dbReference type="GO" id="GO:0006351">
    <property type="term" value="P:DNA-templated transcription"/>
    <property type="evidence" value="ECO:0007669"/>
    <property type="project" value="InterPro"/>
</dbReference>
<keyword evidence="5" id="KW-0804">Transcription</keyword>
<evidence type="ECO:0000313" key="8">
    <source>
        <dbReference type="EMBL" id="AZK43728.1"/>
    </source>
</evidence>
<dbReference type="Gene3D" id="1.10.10.1250">
    <property type="entry name" value="RNA polymerase, subunit delta, N-terminal domain"/>
    <property type="match status" value="1"/>
</dbReference>
<dbReference type="Proteomes" id="UP000278804">
    <property type="component" value="Chromosome"/>
</dbReference>
<dbReference type="GO" id="GO:0016779">
    <property type="term" value="F:nucleotidyltransferase activity"/>
    <property type="evidence" value="ECO:0007669"/>
    <property type="project" value="UniProtKB-KW"/>
</dbReference>
<dbReference type="EMBL" id="CP034234">
    <property type="protein sequence ID" value="AZK43728.1"/>
    <property type="molecule type" value="Genomic_DNA"/>
</dbReference>
<keyword evidence="9" id="KW-1185">Reference proteome</keyword>
<evidence type="ECO:0000256" key="1">
    <source>
        <dbReference type="ARBA" id="ARBA00009828"/>
    </source>
</evidence>
<evidence type="ECO:0000313" key="9">
    <source>
        <dbReference type="Proteomes" id="UP000278804"/>
    </source>
</evidence>
<dbReference type="NCBIfam" id="TIGR04567">
    <property type="entry name" value="RNAP_delt_lowGC"/>
    <property type="match status" value="1"/>
</dbReference>
<keyword evidence="4 8" id="KW-0548">Nucleotidyltransferase</keyword>
<dbReference type="GO" id="GO:0000428">
    <property type="term" value="C:DNA-directed RNA polymerase complex"/>
    <property type="evidence" value="ECO:0007669"/>
    <property type="project" value="UniProtKB-KW"/>
</dbReference>
<gene>
    <name evidence="8" type="primary">rpoE</name>
    <name evidence="8" type="ORF">EEI45_02015</name>
</gene>
<dbReference type="AlphaFoldDB" id="A0A3S8RLB0"/>
<reference evidence="8 9" key="1">
    <citation type="journal article" date="2020" name="Int. J. Syst. Evol. Microbiol.">
        <title>Description of Erysipelothrix piscisicarius sp. nov., an emergent fish pathogen, and assessment of virulence using a tiger barb (Puntigrus tetrazona) infection model.</title>
        <authorList>
            <person name="Pomaranski E.K."/>
            <person name="Griffin M.J."/>
            <person name="Camus A.C."/>
            <person name="Armwood A.R."/>
            <person name="Shelley J."/>
            <person name="Waldbieser G.C."/>
            <person name="LaFrentz B.R."/>
            <person name="Garcia J.C."/>
            <person name="Yanong R."/>
            <person name="Soto E."/>
        </authorList>
    </citation>
    <scope>NUCLEOTIDE SEQUENCE [LARGE SCALE GENOMIC DNA]</scope>
    <source>
        <strain evidence="8 9">15TAL0474</strain>
    </source>
</reference>
<evidence type="ECO:0000256" key="5">
    <source>
        <dbReference type="ARBA" id="ARBA00023163"/>
    </source>
</evidence>
<keyword evidence="2 8" id="KW-0240">DNA-directed RNA polymerase</keyword>
<dbReference type="RefSeq" id="WP_125163944.1">
    <property type="nucleotide sequence ID" value="NZ_CP034234.1"/>
</dbReference>
<evidence type="ECO:0000256" key="4">
    <source>
        <dbReference type="ARBA" id="ARBA00022695"/>
    </source>
</evidence>
<evidence type="ECO:0000259" key="7">
    <source>
        <dbReference type="PROSITE" id="PS51913"/>
    </source>
</evidence>
<dbReference type="InterPro" id="IPR007759">
    <property type="entry name" value="Asxl_HARE-HTH"/>
</dbReference>
<comment type="similarity">
    <text evidence="1">Belongs to the RpoE family.</text>
</comment>
<keyword evidence="3 8" id="KW-0808">Transferase</keyword>
<evidence type="ECO:0000256" key="6">
    <source>
        <dbReference type="ARBA" id="ARBA00031937"/>
    </source>
</evidence>
<feature type="domain" description="HTH HARE-type" evidence="7">
    <location>
        <begin position="4"/>
        <end position="71"/>
    </location>
</feature>